<reference evidence="2" key="1">
    <citation type="journal article" date="2023" name="Front. Mar. Sci.">
        <title>A new Merluccius polli reference genome to investigate the effects of global change in West African waters.</title>
        <authorList>
            <person name="Mateo J.L."/>
            <person name="Blanco-Fernandez C."/>
            <person name="Garcia-Vazquez E."/>
            <person name="Machado-Schiaffino G."/>
        </authorList>
    </citation>
    <scope>NUCLEOTIDE SEQUENCE</scope>
    <source>
        <strain evidence="2">C29</strain>
        <tissue evidence="2">Fin</tissue>
    </source>
</reference>
<comment type="caution">
    <text evidence="2">The sequence shown here is derived from an EMBL/GenBank/DDBJ whole genome shotgun (WGS) entry which is preliminary data.</text>
</comment>
<protein>
    <submittedName>
        <fullName evidence="2">Endogenous retrovirus group V member 2 Env polyprotein</fullName>
    </submittedName>
</protein>
<keyword evidence="3" id="KW-1185">Reference proteome</keyword>
<feature type="transmembrane region" description="Helical" evidence="1">
    <location>
        <begin position="894"/>
        <end position="912"/>
    </location>
</feature>
<sequence length="970" mass="108293">MPVKEKKFKRKPKSILILIVFALVFQVQSALSYQFSLAFRFDPVMKEPIHCIQSGQFSQSSYLGNIIQNELIGSISWKIQDTVVAEIKGSKYFSLILDCTPDISHQEQMSVIIRSVKMGPSPEVQDYFLRFLAVFETIGLGLSTLILNKLKELNIPFEDCRGHTTMANMKGKNKGIQARLLEKNPCALYVPFYKISTDLRLRAHNQQNFSGGEALCDTSAIGDPDVIFNKNRENRHNGGRLRRDVQMRRVDVFLAASTEAGAGPEGKKKWLKRHVKYRQSWEKSGWVPKTGLTEAHLRSLEVGINRETARAACRSYNKGSAAARRDQPERARQTQARSRVLVAAYRNTLSTPPAPAQSVVTAPPSHVTHPAPLTLPGDYLYVKVHKRKCWELNTPNNGGTNRINTNRTNATRTNATQGTVHNPRIAYNPLARRTILPYDDPHAPRRNDSDPCLRQFDGVQLTHINGTKRMYSIPLHTLFTATIWKRPGSRWEHDDKWGAWDPMSVVRIDILPESKSSTPAVTYSEQGVTIFNIESTNDIPTHDIFTQVTGFSDTNQWLAWLVGTVRLQGLSDCVACAAARPALTTIPVNLNETDDPRGTYCMIRLFIEAHPKNCTLLGNLFPPGLNKTTPPTFKAQPAPYWCFTRGIFPRLGVNTYNVTGWPNMTQLTLGRMDLYWLCATDILRLRLPRHWSGTCTIVRLTVPVIVFVQSSNATNNTAPQRTQRDTDYPASFDLTQNSPCYIDAIGIPRGVPNEYKLADQIGAGFENIPLLSALFPITPNKNVDRINYIHYNVQHLANLTRDAVEGISTQLAATSLMAFQNRVALDMLLAEKGGVCAMFGEQCCTFIPNNTAPDRSVTKALNGLRALSTELKEASGVDNPLEAWMQGLFGRWKALVMAVLTSLACFLAILITCGCCCIPCARTLCVRLIATALSKENAPRDYEHQMVSLLVETFPDDDGGSNCDMTLTVY</sequence>
<organism evidence="2 3">
    <name type="scientific">Merluccius polli</name>
    <name type="common">Benguela hake</name>
    <name type="synonym">Merluccius cadenati</name>
    <dbReference type="NCBI Taxonomy" id="89951"/>
    <lineage>
        <taxon>Eukaryota</taxon>
        <taxon>Metazoa</taxon>
        <taxon>Chordata</taxon>
        <taxon>Craniata</taxon>
        <taxon>Vertebrata</taxon>
        <taxon>Euteleostomi</taxon>
        <taxon>Actinopterygii</taxon>
        <taxon>Neopterygii</taxon>
        <taxon>Teleostei</taxon>
        <taxon>Neoteleostei</taxon>
        <taxon>Acanthomorphata</taxon>
        <taxon>Zeiogadaria</taxon>
        <taxon>Gadariae</taxon>
        <taxon>Gadiformes</taxon>
        <taxon>Gadoidei</taxon>
        <taxon>Merlucciidae</taxon>
        <taxon>Merluccius</taxon>
    </lineage>
</organism>
<evidence type="ECO:0000256" key="1">
    <source>
        <dbReference type="SAM" id="Phobius"/>
    </source>
</evidence>
<dbReference type="PANTHER" id="PTHR10424">
    <property type="entry name" value="VIRAL ENVELOPE PROTEIN"/>
    <property type="match status" value="1"/>
</dbReference>
<gene>
    <name evidence="2" type="primary">ERVV-2_27</name>
    <name evidence="2" type="ORF">N1851_006704</name>
</gene>
<keyword evidence="1" id="KW-1133">Transmembrane helix</keyword>
<name>A0AA47N579_MERPO</name>
<dbReference type="EMBL" id="JAOPHQ010001150">
    <property type="protein sequence ID" value="KAK0151935.1"/>
    <property type="molecule type" value="Genomic_DNA"/>
</dbReference>
<keyword evidence="1" id="KW-0812">Transmembrane</keyword>
<dbReference type="Gene3D" id="1.10.287.210">
    <property type="match status" value="1"/>
</dbReference>
<accession>A0AA47N579</accession>
<proteinExistence type="predicted"/>
<dbReference type="CDD" id="cd09951">
    <property type="entry name" value="HERV-Rb-like_HR1-HR2"/>
    <property type="match status" value="1"/>
</dbReference>
<dbReference type="AlphaFoldDB" id="A0AA47N579"/>
<dbReference type="SUPFAM" id="SSF58069">
    <property type="entry name" value="Virus ectodomain"/>
    <property type="match status" value="1"/>
</dbReference>
<evidence type="ECO:0000313" key="3">
    <source>
        <dbReference type="Proteomes" id="UP001174136"/>
    </source>
</evidence>
<dbReference type="InterPro" id="IPR018154">
    <property type="entry name" value="TLV/ENV_coat_polyprotein"/>
</dbReference>
<dbReference type="Pfam" id="PF00429">
    <property type="entry name" value="TLV_coat"/>
    <property type="match status" value="1"/>
</dbReference>
<dbReference type="Proteomes" id="UP001174136">
    <property type="component" value="Unassembled WGS sequence"/>
</dbReference>
<keyword evidence="1" id="KW-0472">Membrane</keyword>
<dbReference type="PANTHER" id="PTHR10424:SF80">
    <property type="entry name" value="ENVELOPE GLYCOPROTEIN"/>
    <property type="match status" value="1"/>
</dbReference>
<evidence type="ECO:0000313" key="2">
    <source>
        <dbReference type="EMBL" id="KAK0151935.1"/>
    </source>
</evidence>